<reference evidence="2" key="1">
    <citation type="journal article" date="2020" name="BMC Genomics">
        <title>Correction to: Identification and distribution of gene clusters required for synthesis of sphingolipid metabolism inhibitors in diverse species of the filamentous fungus Fusarium.</title>
        <authorList>
            <person name="Kim H.S."/>
            <person name="Lohmar J.M."/>
            <person name="Busman M."/>
            <person name="Brown D.W."/>
            <person name="Naumann T.A."/>
            <person name="Divon H.H."/>
            <person name="Lysoe E."/>
            <person name="Uhlig S."/>
            <person name="Proctor R.H."/>
        </authorList>
    </citation>
    <scope>NUCLEOTIDE SEQUENCE</scope>
    <source>
        <strain evidence="2">NRRL 22465</strain>
    </source>
</reference>
<proteinExistence type="predicted"/>
<evidence type="ECO:0000256" key="1">
    <source>
        <dbReference type="SAM" id="MobiDB-lite"/>
    </source>
</evidence>
<feature type="region of interest" description="Disordered" evidence="1">
    <location>
        <begin position="1"/>
        <end position="63"/>
    </location>
</feature>
<dbReference type="AlphaFoldDB" id="A0A8H4UIX9"/>
<comment type="caution">
    <text evidence="2">The sequence shown here is derived from an EMBL/GenBank/DDBJ whole genome shotgun (WGS) entry which is preliminary data.</text>
</comment>
<sequence>MPRPLTPETPRKPARHDRPRVSDPGPDPRDHDRHPPGRASLPRNAYDPPFSSGSPAPPRPQQPLLHRVESMNLQALESSDGTLLGLDIVNSASSGRTANVYAPLPVPGVDGLVFSANSAENAHAAIEHLRATSDSGRFRFGPPANNNLVGIVMTPPVRRRGASDVIARDIDWNRLVSRGGDEAREEINEEDGGFRVSELADIVPDIPAPPKDMEL</sequence>
<dbReference type="EMBL" id="JABEYC010000423">
    <property type="protein sequence ID" value="KAF4977673.1"/>
    <property type="molecule type" value="Genomic_DNA"/>
</dbReference>
<protein>
    <submittedName>
        <fullName evidence="2">Uncharacterized protein</fullName>
    </submittedName>
</protein>
<gene>
    <name evidence="2" type="ORF">FZEAL_5838</name>
</gene>
<dbReference type="OrthoDB" id="5072151at2759"/>
<reference evidence="2" key="2">
    <citation type="submission" date="2020-05" db="EMBL/GenBank/DDBJ databases">
        <authorList>
            <person name="Kim H.-S."/>
            <person name="Proctor R.H."/>
            <person name="Brown D.W."/>
        </authorList>
    </citation>
    <scope>NUCLEOTIDE SEQUENCE</scope>
    <source>
        <strain evidence="2">NRRL 22465</strain>
    </source>
</reference>
<name>A0A8H4UIX9_9HYPO</name>
<accession>A0A8H4UIX9</accession>
<dbReference type="Proteomes" id="UP000635477">
    <property type="component" value="Unassembled WGS sequence"/>
</dbReference>
<evidence type="ECO:0000313" key="3">
    <source>
        <dbReference type="Proteomes" id="UP000635477"/>
    </source>
</evidence>
<feature type="compositionally biased region" description="Basic and acidic residues" evidence="1">
    <location>
        <begin position="26"/>
        <end position="35"/>
    </location>
</feature>
<organism evidence="2 3">
    <name type="scientific">Fusarium zealandicum</name>
    <dbReference type="NCBI Taxonomy" id="1053134"/>
    <lineage>
        <taxon>Eukaryota</taxon>
        <taxon>Fungi</taxon>
        <taxon>Dikarya</taxon>
        <taxon>Ascomycota</taxon>
        <taxon>Pezizomycotina</taxon>
        <taxon>Sordariomycetes</taxon>
        <taxon>Hypocreomycetidae</taxon>
        <taxon>Hypocreales</taxon>
        <taxon>Nectriaceae</taxon>
        <taxon>Fusarium</taxon>
        <taxon>Fusarium staphyleae species complex</taxon>
    </lineage>
</organism>
<evidence type="ECO:0000313" key="2">
    <source>
        <dbReference type="EMBL" id="KAF4977673.1"/>
    </source>
</evidence>
<keyword evidence="3" id="KW-1185">Reference proteome</keyword>